<dbReference type="EMBL" id="CP001087">
    <property type="protein sequence ID" value="ACN16775.1"/>
    <property type="molecule type" value="Genomic_DNA"/>
</dbReference>
<dbReference type="InterPro" id="IPR052205">
    <property type="entry name" value="FliO/MopB"/>
</dbReference>
<dbReference type="KEGG" id="dat:HRM2_37170"/>
<dbReference type="eggNOG" id="COG3190">
    <property type="taxonomic scope" value="Bacteria"/>
</dbReference>
<dbReference type="GO" id="GO:0044781">
    <property type="term" value="P:bacterial-type flagellum organization"/>
    <property type="evidence" value="ECO:0007669"/>
    <property type="project" value="UniProtKB-UniRule"/>
</dbReference>
<feature type="transmembrane region" description="Helical" evidence="7">
    <location>
        <begin position="12"/>
        <end position="32"/>
    </location>
</feature>
<dbReference type="GO" id="GO:0009425">
    <property type="term" value="C:bacterial-type flagellum basal body"/>
    <property type="evidence" value="ECO:0007669"/>
    <property type="project" value="UniProtKB-SubCell"/>
</dbReference>
<keyword evidence="4 7" id="KW-0472">Membrane</keyword>
<comment type="subcellular location">
    <subcellularLocation>
        <location evidence="7">Cell membrane</location>
    </subcellularLocation>
    <subcellularLocation>
        <location evidence="7">Bacterial flagellum basal body</location>
    </subcellularLocation>
</comment>
<evidence type="ECO:0000256" key="7">
    <source>
        <dbReference type="RuleBase" id="RU362064"/>
    </source>
</evidence>
<keyword evidence="5 7" id="KW-0975">Bacterial flagellum</keyword>
<evidence type="ECO:0000256" key="5">
    <source>
        <dbReference type="ARBA" id="ARBA00023143"/>
    </source>
</evidence>
<dbReference type="RefSeq" id="WP_015905521.1">
    <property type="nucleotide sequence ID" value="NC_012108.1"/>
</dbReference>
<dbReference type="InterPro" id="IPR022781">
    <property type="entry name" value="Flagellar_biosynth_FliO"/>
</dbReference>
<dbReference type="AlphaFoldDB" id="C0QAJ2"/>
<evidence type="ECO:0000313" key="8">
    <source>
        <dbReference type="EMBL" id="ACN16775.1"/>
    </source>
</evidence>
<keyword evidence="9" id="KW-1185">Reference proteome</keyword>
<keyword evidence="1 7" id="KW-1003">Cell membrane</keyword>
<reference evidence="8 9" key="1">
    <citation type="journal article" date="2009" name="Environ. Microbiol.">
        <title>Genome sequence of Desulfobacterium autotrophicum HRM2, a marine sulfate reducer oxidizing organic carbon completely to carbon dioxide.</title>
        <authorList>
            <person name="Strittmatter A.W."/>
            <person name="Liesegang H."/>
            <person name="Rabus R."/>
            <person name="Decker I."/>
            <person name="Amann J."/>
            <person name="Andres S."/>
            <person name="Henne A."/>
            <person name="Fricke W.F."/>
            <person name="Martinez-Arias R."/>
            <person name="Bartels D."/>
            <person name="Goesmann A."/>
            <person name="Krause L."/>
            <person name="Puehler A."/>
            <person name="Klenk H.P."/>
            <person name="Richter M."/>
            <person name="Schuler M."/>
            <person name="Gloeckner F.O."/>
            <person name="Meyerdierks A."/>
            <person name="Gottschalk G."/>
            <person name="Amann R."/>
        </authorList>
    </citation>
    <scope>NUCLEOTIDE SEQUENCE [LARGE SCALE GENOMIC DNA]</scope>
    <source>
        <strain evidence="9">ATCC 43914 / DSM 3382 / HRM2</strain>
    </source>
</reference>
<keyword evidence="3 7" id="KW-1133">Transmembrane helix</keyword>
<dbReference type="HOGENOM" id="CLU_1934667_0_0_7"/>
<dbReference type="GO" id="GO:0005886">
    <property type="term" value="C:plasma membrane"/>
    <property type="evidence" value="ECO:0007669"/>
    <property type="project" value="UniProtKB-SubCell"/>
</dbReference>
<sequence length="121" mass="12938">MGASSELWGAFLRSGAMLALVIAVLLLLLYAVKRFSPLNRSRTGKKEIQVIAAHHLAPKEKLVLVDVLGRKILLGVTPQTITTLAAFGNSTDDTTVEEPGFSELLNQRVAGTTGKGEDHDA</sequence>
<dbReference type="NCBIfam" id="TIGR03500">
    <property type="entry name" value="FliO_TIGR"/>
    <property type="match status" value="1"/>
</dbReference>
<organism evidence="8 9">
    <name type="scientific">Desulforapulum autotrophicum (strain ATCC 43914 / DSM 3382 / VKM B-1955 / HRM2)</name>
    <name type="common">Desulfobacterium autotrophicum</name>
    <dbReference type="NCBI Taxonomy" id="177437"/>
    <lineage>
        <taxon>Bacteria</taxon>
        <taxon>Pseudomonadati</taxon>
        <taxon>Thermodesulfobacteriota</taxon>
        <taxon>Desulfobacteria</taxon>
        <taxon>Desulfobacterales</taxon>
        <taxon>Desulfobacteraceae</taxon>
        <taxon>Desulforapulum</taxon>
    </lineage>
</organism>
<evidence type="ECO:0000256" key="1">
    <source>
        <dbReference type="ARBA" id="ARBA00022475"/>
    </source>
</evidence>
<dbReference type="Pfam" id="PF04347">
    <property type="entry name" value="FliO"/>
    <property type="match status" value="1"/>
</dbReference>
<name>C0QAJ2_DESAH</name>
<evidence type="ECO:0000256" key="2">
    <source>
        <dbReference type="ARBA" id="ARBA00022692"/>
    </source>
</evidence>
<evidence type="ECO:0000256" key="3">
    <source>
        <dbReference type="ARBA" id="ARBA00022989"/>
    </source>
</evidence>
<dbReference type="OrthoDB" id="5421075at2"/>
<dbReference type="PANTHER" id="PTHR38766:SF1">
    <property type="entry name" value="FLAGELLAR PROTEIN FLIO"/>
    <property type="match status" value="1"/>
</dbReference>
<comment type="similarity">
    <text evidence="6 7">Belongs to the FliO/MopB family.</text>
</comment>
<gene>
    <name evidence="8" type="primary">fliO</name>
    <name evidence="8" type="ordered locus">HRM2_37170</name>
</gene>
<evidence type="ECO:0000256" key="4">
    <source>
        <dbReference type="ARBA" id="ARBA00023136"/>
    </source>
</evidence>
<dbReference type="STRING" id="177437.HRM2_37170"/>
<protein>
    <recommendedName>
        <fullName evidence="7">Flagellar protein</fullName>
    </recommendedName>
</protein>
<proteinExistence type="inferred from homology"/>
<keyword evidence="2 7" id="KW-0812">Transmembrane</keyword>
<dbReference type="Proteomes" id="UP000000442">
    <property type="component" value="Chromosome"/>
</dbReference>
<evidence type="ECO:0000313" key="9">
    <source>
        <dbReference type="Proteomes" id="UP000000442"/>
    </source>
</evidence>
<accession>C0QAJ2</accession>
<evidence type="ECO:0000256" key="6">
    <source>
        <dbReference type="ARBA" id="ARBA00037937"/>
    </source>
</evidence>
<dbReference type="PANTHER" id="PTHR38766">
    <property type="entry name" value="FLAGELLAR PROTEIN FLIO"/>
    <property type="match status" value="1"/>
</dbReference>